<comment type="subcellular location">
    <subcellularLocation>
        <location evidence="1">Cell membrane</location>
        <topology evidence="1">Multi-pass membrane protein</topology>
    </subcellularLocation>
</comment>
<proteinExistence type="inferred from homology"/>
<feature type="transmembrane region" description="Helical" evidence="7">
    <location>
        <begin position="440"/>
        <end position="461"/>
    </location>
</feature>
<feature type="transmembrane region" description="Helical" evidence="7">
    <location>
        <begin position="296"/>
        <end position="316"/>
    </location>
</feature>
<feature type="domain" description="MacB-like periplasmic core" evidence="9">
    <location>
        <begin position="20"/>
        <end position="245"/>
    </location>
</feature>
<evidence type="ECO:0000259" key="9">
    <source>
        <dbReference type="Pfam" id="PF12704"/>
    </source>
</evidence>
<evidence type="ECO:0000259" key="8">
    <source>
        <dbReference type="Pfam" id="PF02687"/>
    </source>
</evidence>
<feature type="transmembrane region" description="Helical" evidence="7">
    <location>
        <begin position="347"/>
        <end position="368"/>
    </location>
</feature>
<keyword evidence="3 7" id="KW-0812">Transmembrane</keyword>
<dbReference type="InterPro" id="IPR003838">
    <property type="entry name" value="ABC3_permease_C"/>
</dbReference>
<dbReference type="Pfam" id="PF12704">
    <property type="entry name" value="MacB_PCD"/>
    <property type="match status" value="1"/>
</dbReference>
<dbReference type="InterPro" id="IPR050250">
    <property type="entry name" value="Macrolide_Exporter_MacB"/>
</dbReference>
<dbReference type="PROSITE" id="PS51257">
    <property type="entry name" value="PROKAR_LIPOPROTEIN"/>
    <property type="match status" value="1"/>
</dbReference>
<feature type="transmembrane region" description="Helical" evidence="7">
    <location>
        <begin position="21"/>
        <end position="41"/>
    </location>
</feature>
<reference evidence="10 11" key="1">
    <citation type="submission" date="2024-09" db="EMBL/GenBank/DDBJ databases">
        <authorList>
            <person name="Sun Q."/>
            <person name="Mori K."/>
        </authorList>
    </citation>
    <scope>NUCLEOTIDE SEQUENCE [LARGE SCALE GENOMIC DNA]</scope>
    <source>
        <strain evidence="10 11">CCM 7765</strain>
    </source>
</reference>
<evidence type="ECO:0000256" key="2">
    <source>
        <dbReference type="ARBA" id="ARBA00022475"/>
    </source>
</evidence>
<feature type="transmembrane region" description="Helical" evidence="7">
    <location>
        <begin position="388"/>
        <end position="408"/>
    </location>
</feature>
<organism evidence="10 11">
    <name type="scientific">Olivibacter oleidegradans</name>
    <dbReference type="NCBI Taxonomy" id="760123"/>
    <lineage>
        <taxon>Bacteria</taxon>
        <taxon>Pseudomonadati</taxon>
        <taxon>Bacteroidota</taxon>
        <taxon>Sphingobacteriia</taxon>
        <taxon>Sphingobacteriales</taxon>
        <taxon>Sphingobacteriaceae</taxon>
        <taxon>Olivibacter</taxon>
    </lineage>
</organism>
<accession>A0ABV6HDW0</accession>
<keyword evidence="4 7" id="KW-1133">Transmembrane helix</keyword>
<feature type="transmembrane region" description="Helical" evidence="7">
    <location>
        <begin position="779"/>
        <end position="799"/>
    </location>
</feature>
<evidence type="ECO:0000256" key="7">
    <source>
        <dbReference type="SAM" id="Phobius"/>
    </source>
</evidence>
<name>A0ABV6HDW0_9SPHI</name>
<dbReference type="PANTHER" id="PTHR30572">
    <property type="entry name" value="MEMBRANE COMPONENT OF TRANSPORTER-RELATED"/>
    <property type="match status" value="1"/>
</dbReference>
<gene>
    <name evidence="10" type="ORF">ACFFI0_02100</name>
</gene>
<feature type="transmembrane region" description="Helical" evidence="7">
    <location>
        <begin position="693"/>
        <end position="718"/>
    </location>
</feature>
<feature type="domain" description="ABC3 transporter permease C-terminal" evidence="8">
    <location>
        <begin position="303"/>
        <end position="415"/>
    </location>
</feature>
<dbReference type="RefSeq" id="WP_130854866.1">
    <property type="nucleotide sequence ID" value="NZ_JBHLWO010000001.1"/>
</dbReference>
<dbReference type="Proteomes" id="UP001589774">
    <property type="component" value="Unassembled WGS sequence"/>
</dbReference>
<keyword evidence="2" id="KW-1003">Cell membrane</keyword>
<evidence type="ECO:0000256" key="5">
    <source>
        <dbReference type="ARBA" id="ARBA00023136"/>
    </source>
</evidence>
<sequence>MINNTLKIALRHLWRNRLFTTLNVFGLCISISACWIIYRIIGYEFSYDAQLPNKEHIYKVISSFVSEDKTSKMGGVAAPLYQGIQEEITGLEHVVPVFFQGINRAETQRNGEKFTLEDPQHVAATNNQYFQMLPYNWLAGDKVTALTDPKSVVLTERRAKEYFPNAKPEDMLHQTITYYGRDTVQRTVTGIVSDFNKPSEFIAEEMIALPGKVYESYMWTNTNGGDRLYLQFKKDANVIAKLKQINELDKRHWKAFADERGSELKKTKSYELLPIQEVHFATDVSDYGISKTSKPVMFGLVGIGVFLLILACINYINTSVAQMPQRGKEIGVRKTLGSSKWHLMNQFLVETLLTTFIASILAFAFGKIGFSILKELIPTGVTFSGEPHVFPLFVCIIIILITCLAGLYPSWLITRVKTVEVFKNSFTVIRSGSRFSLQQALIIFQFAIAMVFIICTIIVGAQLRHTLKADMGFNKEAIVLIDIPWKYLGDARYSNKQFTLFSELRKQPGIKSVALGIPPLSSGYSSSPFQTAVDGKDLNMIKMFKKNIDTAYLRLYQMQLVAGRNILPSDTISEFVINEAAVKAFGFPSPKEALGKMINQLGNTKHAIVGVVKDFHTQDFYTSIEPLVMMSDKSSLSTLNIKLDTENTDQWQATLKAIEHQWRNFYPPEGFRYTFYDETIEAMYKQERQIAKLINLAMAITLFISCLGLFGLVTLTAFQRTKEIGIRKVLGATAMGIVTMLSKDFIKLVVIALIVASPVAWWAMNKWLENFVYKINIEWWMFVVAAASAITIALLTVSWQAIRAALVNPVDSLRNE</sequence>
<evidence type="ECO:0000256" key="4">
    <source>
        <dbReference type="ARBA" id="ARBA00022989"/>
    </source>
</evidence>
<dbReference type="EMBL" id="JBHLWO010000001">
    <property type="protein sequence ID" value="MFC0317076.1"/>
    <property type="molecule type" value="Genomic_DNA"/>
</dbReference>
<evidence type="ECO:0000256" key="3">
    <source>
        <dbReference type="ARBA" id="ARBA00022692"/>
    </source>
</evidence>
<keyword evidence="11" id="KW-1185">Reference proteome</keyword>
<dbReference type="InterPro" id="IPR025857">
    <property type="entry name" value="MacB_PCD"/>
</dbReference>
<keyword evidence="5 7" id="KW-0472">Membrane</keyword>
<evidence type="ECO:0000313" key="11">
    <source>
        <dbReference type="Proteomes" id="UP001589774"/>
    </source>
</evidence>
<evidence type="ECO:0000313" key="10">
    <source>
        <dbReference type="EMBL" id="MFC0317076.1"/>
    </source>
</evidence>
<comment type="caution">
    <text evidence="10">The sequence shown here is derived from an EMBL/GenBank/DDBJ whole genome shotgun (WGS) entry which is preliminary data.</text>
</comment>
<dbReference type="Pfam" id="PF02687">
    <property type="entry name" value="FtsX"/>
    <property type="match status" value="2"/>
</dbReference>
<comment type="similarity">
    <text evidence="6">Belongs to the ABC-4 integral membrane protein family.</text>
</comment>
<protein>
    <submittedName>
        <fullName evidence="10">FtsX-like permease family protein</fullName>
    </submittedName>
</protein>
<evidence type="ECO:0000256" key="1">
    <source>
        <dbReference type="ARBA" id="ARBA00004651"/>
    </source>
</evidence>
<feature type="domain" description="ABC3 transporter permease C-terminal" evidence="8">
    <location>
        <begin position="696"/>
        <end position="805"/>
    </location>
</feature>
<evidence type="ECO:0000256" key="6">
    <source>
        <dbReference type="ARBA" id="ARBA00038076"/>
    </source>
</evidence>
<dbReference type="PANTHER" id="PTHR30572:SF4">
    <property type="entry name" value="ABC TRANSPORTER PERMEASE YTRF"/>
    <property type="match status" value="1"/>
</dbReference>
<feature type="transmembrane region" description="Helical" evidence="7">
    <location>
        <begin position="745"/>
        <end position="764"/>
    </location>
</feature>